<name>A0A2H0UKI0_9BACT</name>
<evidence type="ECO:0000313" key="2">
    <source>
        <dbReference type="Proteomes" id="UP000229526"/>
    </source>
</evidence>
<comment type="caution">
    <text evidence="1">The sequence shown here is derived from an EMBL/GenBank/DDBJ whole genome shotgun (WGS) entry which is preliminary data.</text>
</comment>
<proteinExistence type="predicted"/>
<dbReference type="Gene3D" id="3.40.50.300">
    <property type="entry name" value="P-loop containing nucleotide triphosphate hydrolases"/>
    <property type="match status" value="1"/>
</dbReference>
<reference evidence="2" key="1">
    <citation type="submission" date="2017-09" db="EMBL/GenBank/DDBJ databases">
        <title>Depth-based differentiation of microbial function through sediment-hosted aquifers and enrichment of novel symbionts in the deep terrestrial subsurface.</title>
        <authorList>
            <person name="Probst A.J."/>
            <person name="Ladd B."/>
            <person name="Jarett J.K."/>
            <person name="Geller-Mcgrath D.E."/>
            <person name="Sieber C.M.K."/>
            <person name="Emerson J.B."/>
            <person name="Anantharaman K."/>
            <person name="Thomas B.C."/>
            <person name="Malmstrom R."/>
            <person name="Stieglmeier M."/>
            <person name="Klingl A."/>
            <person name="Woyke T."/>
            <person name="Ryan C.M."/>
            <person name="Banfield J.F."/>
        </authorList>
    </citation>
    <scope>NUCLEOTIDE SEQUENCE [LARGE SCALE GENOMIC DNA]</scope>
</reference>
<dbReference type="EMBL" id="PFBD01000023">
    <property type="protein sequence ID" value="PIR86913.1"/>
    <property type="molecule type" value="Genomic_DNA"/>
</dbReference>
<dbReference type="InterPro" id="IPR027417">
    <property type="entry name" value="P-loop_NTPase"/>
</dbReference>
<dbReference type="PROSITE" id="PS00675">
    <property type="entry name" value="SIGMA54_INTERACT_1"/>
    <property type="match status" value="1"/>
</dbReference>
<dbReference type="AlphaFoldDB" id="A0A2H0UKI0"/>
<gene>
    <name evidence="1" type="ORF">COU11_03605</name>
</gene>
<dbReference type="SUPFAM" id="SSF52540">
    <property type="entry name" value="P-loop containing nucleoside triphosphate hydrolases"/>
    <property type="match status" value="1"/>
</dbReference>
<dbReference type="InterPro" id="IPR025662">
    <property type="entry name" value="Sigma_54_int_dom_ATP-bd_1"/>
</dbReference>
<organism evidence="1 2">
    <name type="scientific">Candidatus Harrisonbacteria bacterium CG10_big_fil_rev_8_21_14_0_10_49_15</name>
    <dbReference type="NCBI Taxonomy" id="1974587"/>
    <lineage>
        <taxon>Bacteria</taxon>
        <taxon>Candidatus Harrisoniibacteriota</taxon>
    </lineage>
</organism>
<accession>A0A2H0UKI0</accession>
<evidence type="ECO:0000313" key="1">
    <source>
        <dbReference type="EMBL" id="PIR86913.1"/>
    </source>
</evidence>
<sequence length="171" mass="19567">MKKLLIIAGQEGVGKSTLTKALLPELENGAAFDAENILQVNPFVFGPEFKDLAIANSMALVYNFFEHGYERVVAASFINGQDGYERLKPKLKHNPKILVLQLTASQEVRDKRRIEREKPTTKEWRDIVDAVREKPFDKEDPGYTYAEIDNSELTVDETVVMIKERMVDFFE</sequence>
<protein>
    <submittedName>
        <fullName evidence="1">Uncharacterized protein</fullName>
    </submittedName>
</protein>
<dbReference type="Proteomes" id="UP000229526">
    <property type="component" value="Unassembled WGS sequence"/>
</dbReference>